<evidence type="ECO:0000313" key="1">
    <source>
        <dbReference type="EMBL" id="RHA38177.1"/>
    </source>
</evidence>
<protein>
    <submittedName>
        <fullName evidence="1">DUF4262 domain-containing protein</fullName>
    </submittedName>
</protein>
<reference evidence="1 2" key="1">
    <citation type="submission" date="2018-08" db="EMBL/GenBank/DDBJ databases">
        <title>Cellulomonas rhizosphaerae sp. nov., a novel actinomycete isolated from soil.</title>
        <authorList>
            <person name="Tian Y."/>
        </authorList>
    </citation>
    <scope>NUCLEOTIDE SEQUENCE [LARGE SCALE GENOMIC DNA]</scope>
    <source>
        <strain evidence="1 2">NEAU-TCZ24</strain>
    </source>
</reference>
<dbReference type="AlphaFoldDB" id="A0A413RIP1"/>
<proteinExistence type="predicted"/>
<dbReference type="Pfam" id="PF14081">
    <property type="entry name" value="DUF4262"/>
    <property type="match status" value="1"/>
</dbReference>
<organism evidence="1 2">
    <name type="scientific">Cellulomonas rhizosphaerae</name>
    <dbReference type="NCBI Taxonomy" id="2293719"/>
    <lineage>
        <taxon>Bacteria</taxon>
        <taxon>Bacillati</taxon>
        <taxon>Actinomycetota</taxon>
        <taxon>Actinomycetes</taxon>
        <taxon>Micrococcales</taxon>
        <taxon>Cellulomonadaceae</taxon>
        <taxon>Cellulomonas</taxon>
    </lineage>
</organism>
<keyword evidence="2" id="KW-1185">Reference proteome</keyword>
<dbReference type="Proteomes" id="UP000283374">
    <property type="component" value="Unassembled WGS sequence"/>
</dbReference>
<sequence length="160" mass="17979">MCMKCQGMTDEEVREDFLAKIERFGWTLCSVEGGGGRLSFTYTIGLTRYHGHPELVVSGLDQFDAASVLNDLGARVRGGERFEPGQVVPYEGTSHRSLMVRVTSPEKLAFAQEIYRMPGGRPVPALQVIWSDHAGAWPWQVDARPRRQELLGRPQHLRRG</sequence>
<evidence type="ECO:0000313" key="2">
    <source>
        <dbReference type="Proteomes" id="UP000283374"/>
    </source>
</evidence>
<name>A0A413RIP1_9CELL</name>
<accession>A0A413RIP1</accession>
<gene>
    <name evidence="1" type="ORF">D1825_14855</name>
</gene>
<dbReference type="InterPro" id="IPR025358">
    <property type="entry name" value="DUF4262"/>
</dbReference>
<dbReference type="EMBL" id="QWKP01000216">
    <property type="protein sequence ID" value="RHA38177.1"/>
    <property type="molecule type" value="Genomic_DNA"/>
</dbReference>
<comment type="caution">
    <text evidence="1">The sequence shown here is derived from an EMBL/GenBank/DDBJ whole genome shotgun (WGS) entry which is preliminary data.</text>
</comment>